<dbReference type="CDD" id="cd06170">
    <property type="entry name" value="LuxR_C_like"/>
    <property type="match status" value="1"/>
</dbReference>
<evidence type="ECO:0000313" key="5">
    <source>
        <dbReference type="EMBL" id="APT68170.1"/>
    </source>
</evidence>
<dbReference type="Pfam" id="PF00196">
    <property type="entry name" value="GerE"/>
    <property type="match status" value="1"/>
</dbReference>
<dbReference type="Pfam" id="PF13191">
    <property type="entry name" value="AAA_16"/>
    <property type="match status" value="1"/>
</dbReference>
<dbReference type="PANTHER" id="PTHR16305:SF35">
    <property type="entry name" value="TRANSCRIPTIONAL ACTIVATOR DOMAIN"/>
    <property type="match status" value="1"/>
</dbReference>
<protein>
    <submittedName>
        <fullName evidence="4 5">ToyA</fullName>
    </submittedName>
</protein>
<dbReference type="GO" id="GO:0005737">
    <property type="term" value="C:cytoplasm"/>
    <property type="evidence" value="ECO:0007669"/>
    <property type="project" value="TreeGrafter"/>
</dbReference>
<dbReference type="InterPro" id="IPR000792">
    <property type="entry name" value="Tscrpt_reg_LuxR_C"/>
</dbReference>
<dbReference type="InterPro" id="IPR011990">
    <property type="entry name" value="TPR-like_helical_dom_sf"/>
</dbReference>
<gene>
    <name evidence="4" type="primary">toyA</name>
</gene>
<dbReference type="Gene3D" id="1.25.40.10">
    <property type="entry name" value="Tetratricopeptide repeat domain"/>
    <property type="match status" value="1"/>
</dbReference>
<evidence type="ECO:0000259" key="3">
    <source>
        <dbReference type="PROSITE" id="PS50043"/>
    </source>
</evidence>
<dbReference type="SMART" id="SM00421">
    <property type="entry name" value="HTH_LUXR"/>
    <property type="match status" value="1"/>
</dbReference>
<feature type="domain" description="HTH luxR-type" evidence="3">
    <location>
        <begin position="882"/>
        <end position="947"/>
    </location>
</feature>
<dbReference type="GO" id="GO:0004016">
    <property type="term" value="F:adenylate cyclase activity"/>
    <property type="evidence" value="ECO:0007669"/>
    <property type="project" value="TreeGrafter"/>
</dbReference>
<dbReference type="GO" id="GO:0005524">
    <property type="term" value="F:ATP binding"/>
    <property type="evidence" value="ECO:0007669"/>
    <property type="project" value="UniProtKB-KW"/>
</dbReference>
<dbReference type="PROSITE" id="PS00622">
    <property type="entry name" value="HTH_LUXR_1"/>
    <property type="match status" value="1"/>
</dbReference>
<dbReference type="InterPro" id="IPR036388">
    <property type="entry name" value="WH-like_DNA-bd_sf"/>
</dbReference>
<dbReference type="PANTHER" id="PTHR16305">
    <property type="entry name" value="TESTICULAR SOLUBLE ADENYLYL CYCLASE"/>
    <property type="match status" value="1"/>
</dbReference>
<sequence length="958" mass="101504">MYRTDDGPKTSMTGRQNELRRLGAALDDGAHGGTVRALVTGEPGIGRTTLLQACAAAARARGWITVEVRCPPHEHLPPFGLARHLAGRLAALLPPEHPRRTALDAVAHPPADRTGPADPTPVAADVVLGHVRAALTVLTAGAPVLLGLDDAHRADAASLDFLHRALLAPPLARVVLVASARDGENRSGGGPGTLPELLAGARQLPLTGLAPSQSAALLRRVARRAPAPDVAAECHRACAGNPALLTEVARVLRERPADRAGAPLAAALRPAAVAELIGTRLAGLDPNAGKVALAIAVAETHSAAEPLLVSHLSGLTLAETLAAVDLLVCMHLVADDDTLYLRHRVVREALLGRMTLMARNAAHLAAATHLHGKQAPADRIADHLAASTVTLDEPWAAPVLLRAGQKALAAREPQRARRYLAHAVRAASGADRRTAVLELVDAEIGIDLQAGLREAVRTLEETTEDALRLPLLARISTARYLGTDPGATARTTPAPDYARPDWHPVHALLDGLAAYPLPDTARRTGERLAPEEPGPGCPETGGADCCGADRAAADAVVRALRSHLTCRPADAVHGAREALRAEGGLCLHPVLRLMALMILAWNGRDADVTSHLRLHHDCGHCHAHPLHRALLLPVTAHLALLRGRLRTAHDRLGASLDALAHYGTRPQHPLLIWLVGMLAEVRLAMGRGPEARALLHEHGCLDGPAPDRLHREVWLTRARLRADGGDLAGVAADLAELTDAPGGPTGGVHTYVHTVDLLTQVGRHVQARETARTLLRVAEAMGTPRERGIALRVLGALGGAPEGEDLLREAMRLLAAAEADFDLAHAAADLALLLFDDGRYEEATAELSTALELADRCGARPLALRVRQRLAAAEGRSADRSPLGGVLKLTKREKQILIDAVRGSTNERIATTLHITRRTVELHLSSAYRKLDITGRKDFPHLFRTAGLWPLLVDSAAT</sequence>
<dbReference type="InterPro" id="IPR041664">
    <property type="entry name" value="AAA_16"/>
</dbReference>
<dbReference type="InterPro" id="IPR016032">
    <property type="entry name" value="Sig_transdc_resp-reg_C-effctor"/>
</dbReference>
<organism evidence="4">
    <name type="scientific">Streptomyces diastatochromogenes</name>
    <dbReference type="NCBI Taxonomy" id="42236"/>
    <lineage>
        <taxon>Bacteria</taxon>
        <taxon>Bacillati</taxon>
        <taxon>Actinomycetota</taxon>
        <taxon>Actinomycetes</taxon>
        <taxon>Kitasatosporales</taxon>
        <taxon>Streptomycetaceae</taxon>
        <taxon>Streptomyces</taxon>
    </lineage>
</organism>
<dbReference type="InterPro" id="IPR027417">
    <property type="entry name" value="P-loop_NTPase"/>
</dbReference>
<dbReference type="AlphaFoldDB" id="A0A0U2VAJ0"/>
<reference evidence="4" key="1">
    <citation type="submission" date="2015-07" db="EMBL/GenBank/DDBJ databases">
        <title>ToyA gene, a specific-pathway regulator for toyocamycin biosynthesis in Streptomyces diastatochromogenes 1628.</title>
        <authorList>
            <person name="Ma Z."/>
            <person name="Xu X."/>
            <person name="Yu X."/>
        </authorList>
    </citation>
    <scope>NUCLEOTIDE SEQUENCE</scope>
    <source>
        <strain evidence="4">1628</strain>
    </source>
</reference>
<proteinExistence type="predicted"/>
<dbReference type="PROSITE" id="PS50043">
    <property type="entry name" value="HTH_LUXR_2"/>
    <property type="match status" value="1"/>
</dbReference>
<evidence type="ECO:0000313" key="4">
    <source>
        <dbReference type="EMBL" id="ALS03933.1"/>
    </source>
</evidence>
<accession>A0A0U2VAJ0</accession>
<name>A0A0U2VAJ0_STRDA</name>
<dbReference type="EMBL" id="KY022432">
    <property type="protein sequence ID" value="APT68170.1"/>
    <property type="molecule type" value="Genomic_DNA"/>
</dbReference>
<dbReference type="SUPFAM" id="SSF52540">
    <property type="entry name" value="P-loop containing nucleoside triphosphate hydrolases"/>
    <property type="match status" value="1"/>
</dbReference>
<dbReference type="GO" id="GO:0003677">
    <property type="term" value="F:DNA binding"/>
    <property type="evidence" value="ECO:0007669"/>
    <property type="project" value="InterPro"/>
</dbReference>
<dbReference type="Gene3D" id="1.10.10.10">
    <property type="entry name" value="Winged helix-like DNA-binding domain superfamily/Winged helix DNA-binding domain"/>
    <property type="match status" value="1"/>
</dbReference>
<reference evidence="5" key="2">
    <citation type="submission" date="2016-10" db="EMBL/GenBank/DDBJ databases">
        <authorList>
            <person name="de Groot N.N."/>
        </authorList>
    </citation>
    <scope>NUCLEOTIDE SEQUENCE</scope>
    <source>
        <strain evidence="5">1628</strain>
    </source>
</reference>
<evidence type="ECO:0000256" key="1">
    <source>
        <dbReference type="ARBA" id="ARBA00022741"/>
    </source>
</evidence>
<dbReference type="SUPFAM" id="SSF46894">
    <property type="entry name" value="C-terminal effector domain of the bipartite response regulators"/>
    <property type="match status" value="1"/>
</dbReference>
<evidence type="ECO:0000256" key="2">
    <source>
        <dbReference type="ARBA" id="ARBA00022840"/>
    </source>
</evidence>
<keyword evidence="2" id="KW-0067">ATP-binding</keyword>
<dbReference type="GO" id="GO:0006355">
    <property type="term" value="P:regulation of DNA-templated transcription"/>
    <property type="evidence" value="ECO:0007669"/>
    <property type="project" value="InterPro"/>
</dbReference>
<keyword evidence="1" id="KW-0547">Nucleotide-binding</keyword>
<dbReference type="EMBL" id="KT291433">
    <property type="protein sequence ID" value="ALS03933.1"/>
    <property type="molecule type" value="Genomic_DNA"/>
</dbReference>
<dbReference type="PRINTS" id="PR00038">
    <property type="entry name" value="HTHLUXR"/>
</dbReference>